<evidence type="ECO:0000256" key="1">
    <source>
        <dbReference type="SAM" id="Phobius"/>
    </source>
</evidence>
<name>A0A1G4VI03_9MYCO</name>
<feature type="transmembrane region" description="Helical" evidence="1">
    <location>
        <begin position="6"/>
        <end position="31"/>
    </location>
</feature>
<dbReference type="RefSeq" id="WP_170847109.1">
    <property type="nucleotide sequence ID" value="NZ_FMUB01000002.1"/>
</dbReference>
<dbReference type="STRING" id="1502745.SAMN02799620_00969"/>
<organism evidence="2 3">
    <name type="scientific">Mycolicibacterium fluoranthenivorans</name>
    <dbReference type="NCBI Taxonomy" id="258505"/>
    <lineage>
        <taxon>Bacteria</taxon>
        <taxon>Bacillati</taxon>
        <taxon>Actinomycetota</taxon>
        <taxon>Actinomycetes</taxon>
        <taxon>Mycobacteriales</taxon>
        <taxon>Mycobacteriaceae</taxon>
        <taxon>Mycolicibacterium</taxon>
    </lineage>
</organism>
<accession>A0A1G4VI03</accession>
<sequence>MEILIGAVVFIGAAAVGVFLILMAFNIALLLRLRSRIPQRRFGFLPDDPE</sequence>
<keyword evidence="1" id="KW-0812">Transmembrane</keyword>
<keyword evidence="1" id="KW-0472">Membrane</keyword>
<evidence type="ECO:0000313" key="2">
    <source>
        <dbReference type="EMBL" id="SCX07076.1"/>
    </source>
</evidence>
<keyword evidence="1" id="KW-1133">Transmembrane helix</keyword>
<protein>
    <submittedName>
        <fullName evidence="2">Uncharacterized protein</fullName>
    </submittedName>
</protein>
<dbReference type="AlphaFoldDB" id="A0A1G4VI03"/>
<evidence type="ECO:0000313" key="3">
    <source>
        <dbReference type="Proteomes" id="UP000199707"/>
    </source>
</evidence>
<dbReference type="Proteomes" id="UP000199707">
    <property type="component" value="Unassembled WGS sequence"/>
</dbReference>
<proteinExistence type="predicted"/>
<reference evidence="3" key="1">
    <citation type="submission" date="2016-10" db="EMBL/GenBank/DDBJ databases">
        <authorList>
            <person name="Varghese N."/>
            <person name="Submissions S."/>
        </authorList>
    </citation>
    <scope>NUCLEOTIDE SEQUENCE [LARGE SCALE GENOMIC DNA]</scope>
    <source>
        <strain evidence="3">UNC267MFSha1.1M11</strain>
    </source>
</reference>
<dbReference type="EMBL" id="FMUB01000002">
    <property type="protein sequence ID" value="SCX07076.1"/>
    <property type="molecule type" value="Genomic_DNA"/>
</dbReference>
<gene>
    <name evidence="2" type="ORF">SAMN02799620_00969</name>
</gene>